<evidence type="ECO:0000313" key="1">
    <source>
        <dbReference type="EMBL" id="GAA0463525.1"/>
    </source>
</evidence>
<dbReference type="EMBL" id="BAAACZ010000015">
    <property type="protein sequence ID" value="GAA0463525.1"/>
    <property type="molecule type" value="Genomic_DNA"/>
</dbReference>
<accession>A0ABN0ZYX5</accession>
<keyword evidence="2" id="KW-1185">Reference proteome</keyword>
<evidence type="ECO:0000313" key="2">
    <source>
        <dbReference type="Proteomes" id="UP001500740"/>
    </source>
</evidence>
<reference evidence="1 2" key="1">
    <citation type="journal article" date="2019" name="Int. J. Syst. Evol. Microbiol.">
        <title>The Global Catalogue of Microorganisms (GCM) 10K type strain sequencing project: providing services to taxonomists for standard genome sequencing and annotation.</title>
        <authorList>
            <consortium name="The Broad Institute Genomics Platform"/>
            <consortium name="The Broad Institute Genome Sequencing Center for Infectious Disease"/>
            <person name="Wu L."/>
            <person name="Ma J."/>
        </authorList>
    </citation>
    <scope>NUCLEOTIDE SEQUENCE [LARGE SCALE GENOMIC DNA]</scope>
    <source>
        <strain evidence="1 2">JCM 14193</strain>
    </source>
</reference>
<organism evidence="1 2">
    <name type="scientific">Alkalibacillus silvisoli</name>
    <dbReference type="NCBI Taxonomy" id="392823"/>
    <lineage>
        <taxon>Bacteria</taxon>
        <taxon>Bacillati</taxon>
        <taxon>Bacillota</taxon>
        <taxon>Bacilli</taxon>
        <taxon>Bacillales</taxon>
        <taxon>Bacillaceae</taxon>
        <taxon>Alkalibacillus</taxon>
    </lineage>
</organism>
<proteinExistence type="predicted"/>
<gene>
    <name evidence="1" type="ORF">GCM10008935_19030</name>
</gene>
<protein>
    <submittedName>
        <fullName evidence="1">Uncharacterized protein</fullName>
    </submittedName>
</protein>
<sequence length="126" mass="14121">MNSILVPAIMVPEFAARVKIEPRTIPIQGVQQDANTIPKPTDPMKLVVFFGGLATFFSESKARIVMMPDICSPNRIMIMPPICWMAFPYWEKAAPISVVEAPSKIKMTVIPKIKPMLREKISHRSA</sequence>
<comment type="caution">
    <text evidence="1">The sequence shown here is derived from an EMBL/GenBank/DDBJ whole genome shotgun (WGS) entry which is preliminary data.</text>
</comment>
<name>A0ABN0ZYX5_9BACI</name>
<dbReference type="Proteomes" id="UP001500740">
    <property type="component" value="Unassembled WGS sequence"/>
</dbReference>